<proteinExistence type="predicted"/>
<keyword evidence="2" id="KW-1185">Reference proteome</keyword>
<comment type="caution">
    <text evidence="1">The sequence shown here is derived from an EMBL/GenBank/DDBJ whole genome shotgun (WGS) entry which is preliminary data.</text>
</comment>
<organism evidence="1 2">
    <name type="scientific">Gallintestinimicrobium propionicum</name>
    <dbReference type="NCBI Taxonomy" id="2981770"/>
    <lineage>
        <taxon>Bacteria</taxon>
        <taxon>Bacillati</taxon>
        <taxon>Bacillota</taxon>
        <taxon>Clostridia</taxon>
        <taxon>Lachnospirales</taxon>
        <taxon>Lachnospiraceae</taxon>
        <taxon>Gallintestinimicrobium</taxon>
    </lineage>
</organism>
<dbReference type="Proteomes" id="UP001199355">
    <property type="component" value="Unassembled WGS sequence"/>
</dbReference>
<gene>
    <name evidence="1" type="ORF">LKD45_10600</name>
</gene>
<dbReference type="EMBL" id="JAJEQF010000028">
    <property type="protein sequence ID" value="MCC2168131.1"/>
    <property type="molecule type" value="Genomic_DNA"/>
</dbReference>
<name>A0AAE3AWK5_9FIRM</name>
<reference evidence="1 2" key="1">
    <citation type="submission" date="2021-10" db="EMBL/GenBank/DDBJ databases">
        <title>Anaerobic single-cell dispensing facilitates the cultivation of human gut bacteria.</title>
        <authorList>
            <person name="Afrizal A."/>
        </authorList>
    </citation>
    <scope>NUCLEOTIDE SEQUENCE [LARGE SCALE GENOMIC DNA]</scope>
    <source>
        <strain evidence="1 2">CLA-AA-H244</strain>
    </source>
</reference>
<protein>
    <submittedName>
        <fullName evidence="1">Uncharacterized protein</fullName>
    </submittedName>
</protein>
<dbReference type="AlphaFoldDB" id="A0AAE3AWK5"/>
<evidence type="ECO:0000313" key="1">
    <source>
        <dbReference type="EMBL" id="MCC2168131.1"/>
    </source>
</evidence>
<sequence length="256" mass="29848">MREIAYFMLEPRAEEALSSRLGSRALRWETPRLEHFLWRGYRVSLYLFPCRLEGTKRLHWWMERIGSALEEQGTALWLAPELEAAWEDWQPPLPDAALAAEILRGQPFRENLVLLADTEETTGQWSRGRENGIRPVSRLWQEDFLRLVSADLNGLYLVGQKEAAWEHFSDWLYGESGLPVCFVNRIPETDGRKTVLVELRANARILKEHPEFGSLYVDLTSDVEKRRQIREKRADISYISARNYLDTALKARYNAI</sequence>
<evidence type="ECO:0000313" key="2">
    <source>
        <dbReference type="Proteomes" id="UP001199355"/>
    </source>
</evidence>
<dbReference type="RefSeq" id="WP_308728511.1">
    <property type="nucleotide sequence ID" value="NZ_JAJEQF010000028.1"/>
</dbReference>
<accession>A0AAE3AWK5</accession>